<dbReference type="PANTHER" id="PTHR30146">
    <property type="entry name" value="LACI-RELATED TRANSCRIPTIONAL REPRESSOR"/>
    <property type="match status" value="1"/>
</dbReference>
<keyword evidence="1" id="KW-0678">Repressor</keyword>
<dbReference type="CDD" id="cd01392">
    <property type="entry name" value="HTH_LacI"/>
    <property type="match status" value="1"/>
</dbReference>
<feature type="domain" description="HTH lacI-type" evidence="5">
    <location>
        <begin position="8"/>
        <end position="63"/>
    </location>
</feature>
<keyword evidence="3" id="KW-0238">DNA-binding</keyword>
<dbReference type="Proteomes" id="UP001165306">
    <property type="component" value="Unassembled WGS sequence"/>
</dbReference>
<dbReference type="SMART" id="SM00354">
    <property type="entry name" value="HTH_LACI"/>
    <property type="match status" value="1"/>
</dbReference>
<dbReference type="SUPFAM" id="SSF53822">
    <property type="entry name" value="Periplasmic binding protein-like I"/>
    <property type="match status" value="1"/>
</dbReference>
<dbReference type="AlphaFoldDB" id="A0AA41WBE2"/>
<evidence type="ECO:0000256" key="4">
    <source>
        <dbReference type="ARBA" id="ARBA00023163"/>
    </source>
</evidence>
<dbReference type="InterPro" id="IPR000843">
    <property type="entry name" value="HTH_LacI"/>
</dbReference>
<dbReference type="Gene3D" id="3.40.50.2300">
    <property type="match status" value="2"/>
</dbReference>
<name>A0AA41WBE2_9BACT</name>
<dbReference type="InterPro" id="IPR010982">
    <property type="entry name" value="Lambda_DNA-bd_dom_sf"/>
</dbReference>
<dbReference type="Pfam" id="PF00356">
    <property type="entry name" value="LacI"/>
    <property type="match status" value="1"/>
</dbReference>
<dbReference type="PROSITE" id="PS50932">
    <property type="entry name" value="HTH_LACI_2"/>
    <property type="match status" value="1"/>
</dbReference>
<dbReference type="InterPro" id="IPR028082">
    <property type="entry name" value="Peripla_BP_I"/>
</dbReference>
<reference evidence="6" key="1">
    <citation type="submission" date="2022-06" db="EMBL/GenBank/DDBJ databases">
        <title>CFH 74404 Thermomicrobiaceae sp.</title>
        <authorList>
            <person name="Ming H."/>
            <person name="Li W.-J."/>
            <person name="Zhao Z."/>
        </authorList>
    </citation>
    <scope>NUCLEOTIDE SEQUENCE</scope>
    <source>
        <strain evidence="6">CFH 74404</strain>
    </source>
</reference>
<dbReference type="GO" id="GO:0000976">
    <property type="term" value="F:transcription cis-regulatory region binding"/>
    <property type="evidence" value="ECO:0007669"/>
    <property type="project" value="TreeGrafter"/>
</dbReference>
<keyword evidence="7" id="KW-1185">Reference proteome</keyword>
<dbReference type="Pfam" id="PF13377">
    <property type="entry name" value="Peripla_BP_3"/>
    <property type="match status" value="1"/>
</dbReference>
<organism evidence="6 7">
    <name type="scientific">Thermalbibacter longus</name>
    <dbReference type="NCBI Taxonomy" id="2951981"/>
    <lineage>
        <taxon>Bacteria</taxon>
        <taxon>Pseudomonadati</taxon>
        <taxon>Thermomicrobiota</taxon>
        <taxon>Thermomicrobia</taxon>
        <taxon>Thermomicrobiales</taxon>
        <taxon>Thermomicrobiaceae</taxon>
        <taxon>Thermalbibacter</taxon>
    </lineage>
</organism>
<protein>
    <submittedName>
        <fullName evidence="6">LacI family transcriptional regulator</fullName>
    </submittedName>
</protein>
<evidence type="ECO:0000259" key="5">
    <source>
        <dbReference type="PROSITE" id="PS50932"/>
    </source>
</evidence>
<dbReference type="EMBL" id="JAMSLR010000001">
    <property type="protein sequence ID" value="MCM8747713.1"/>
    <property type="molecule type" value="Genomic_DNA"/>
</dbReference>
<dbReference type="Gene3D" id="1.10.260.40">
    <property type="entry name" value="lambda repressor-like DNA-binding domains"/>
    <property type="match status" value="1"/>
</dbReference>
<dbReference type="GO" id="GO:0003700">
    <property type="term" value="F:DNA-binding transcription factor activity"/>
    <property type="evidence" value="ECO:0007669"/>
    <property type="project" value="TreeGrafter"/>
</dbReference>
<keyword evidence="4" id="KW-0804">Transcription</keyword>
<evidence type="ECO:0000313" key="6">
    <source>
        <dbReference type="EMBL" id="MCM8747713.1"/>
    </source>
</evidence>
<evidence type="ECO:0000313" key="7">
    <source>
        <dbReference type="Proteomes" id="UP001165306"/>
    </source>
</evidence>
<accession>A0AA41WBE2</accession>
<evidence type="ECO:0000256" key="3">
    <source>
        <dbReference type="ARBA" id="ARBA00023125"/>
    </source>
</evidence>
<keyword evidence="2" id="KW-0805">Transcription regulation</keyword>
<proteinExistence type="predicted"/>
<dbReference type="CDD" id="cd06267">
    <property type="entry name" value="PBP1_LacI_sugar_binding-like"/>
    <property type="match status" value="1"/>
</dbReference>
<dbReference type="SUPFAM" id="SSF47413">
    <property type="entry name" value="lambda repressor-like DNA-binding domains"/>
    <property type="match status" value="1"/>
</dbReference>
<comment type="caution">
    <text evidence="6">The sequence shown here is derived from an EMBL/GenBank/DDBJ whole genome shotgun (WGS) entry which is preliminary data.</text>
</comment>
<dbReference type="PANTHER" id="PTHR30146:SF148">
    <property type="entry name" value="HTH-TYPE TRANSCRIPTIONAL REPRESSOR PURR-RELATED"/>
    <property type="match status" value="1"/>
</dbReference>
<gene>
    <name evidence="6" type="ORF">NET02_00975</name>
</gene>
<evidence type="ECO:0000256" key="1">
    <source>
        <dbReference type="ARBA" id="ARBA00022491"/>
    </source>
</evidence>
<sequence length="341" mass="37233">MRERANRTTIRRVAREAGVSVTTVSNYLNGRHSQMSAATRERVREAIERLGYHPNHVARSLATRRTATIGLIISELTNALYPPVILGAEAACRQAQYSLLLANAPDAGSERRAVELMRRKQVDGLILFSVSFIDIANDHLLRAHEEGVPIVVINRTMPEGAPIPRVVLDNFRGAYLATRHLVELGHRRIAHIAGPSNRFTGLDRRAGYLAALAEAGLESDPRLVVEGDYSFESGYQGMRTLLDHRPSAVFVGGDAMALGALRAIRDSGLRVPDDLSLVAFGNPDFVHYATPALTTVDLPIVEAGQIAVELLLERIAVPETPEETRVLQPGLLVRESAIPLA</sequence>
<dbReference type="RefSeq" id="WP_284055498.1">
    <property type="nucleotide sequence ID" value="NZ_JAMSLR010000001.1"/>
</dbReference>
<evidence type="ECO:0000256" key="2">
    <source>
        <dbReference type="ARBA" id="ARBA00023015"/>
    </source>
</evidence>
<dbReference type="InterPro" id="IPR046335">
    <property type="entry name" value="LacI/GalR-like_sensor"/>
</dbReference>